<proteinExistence type="inferred from homology"/>
<protein>
    <recommendedName>
        <fullName evidence="3">phosphopyruvate hydratase</fullName>
        <ecNumber evidence="3">4.2.1.11</ecNumber>
    </recommendedName>
</protein>
<dbReference type="PANTHER" id="PTHR11902">
    <property type="entry name" value="ENOLASE"/>
    <property type="match status" value="1"/>
</dbReference>
<comment type="pathway">
    <text evidence="1">Carbohydrate degradation; glycolysis; pyruvate from D-glyceraldehyde 3-phosphate: step 4/5.</text>
</comment>
<evidence type="ECO:0000256" key="4">
    <source>
        <dbReference type="ARBA" id="ARBA00023152"/>
    </source>
</evidence>
<feature type="domain" description="Enolase C-terminal TIM barrel" evidence="7">
    <location>
        <begin position="24"/>
        <end position="79"/>
    </location>
</feature>
<evidence type="ECO:0000256" key="2">
    <source>
        <dbReference type="ARBA" id="ARBA00009604"/>
    </source>
</evidence>
<keyword evidence="6" id="KW-0732">Signal</keyword>
<dbReference type="GO" id="GO:0000287">
    <property type="term" value="F:magnesium ion binding"/>
    <property type="evidence" value="ECO:0007669"/>
    <property type="project" value="InterPro"/>
</dbReference>
<organism evidence="8 9">
    <name type="scientific">Lupinus albus</name>
    <name type="common">White lupine</name>
    <name type="synonym">Lupinus termis</name>
    <dbReference type="NCBI Taxonomy" id="3870"/>
    <lineage>
        <taxon>Eukaryota</taxon>
        <taxon>Viridiplantae</taxon>
        <taxon>Streptophyta</taxon>
        <taxon>Embryophyta</taxon>
        <taxon>Tracheophyta</taxon>
        <taxon>Spermatophyta</taxon>
        <taxon>Magnoliopsida</taxon>
        <taxon>eudicotyledons</taxon>
        <taxon>Gunneridae</taxon>
        <taxon>Pentapetalae</taxon>
        <taxon>rosids</taxon>
        <taxon>fabids</taxon>
        <taxon>Fabales</taxon>
        <taxon>Fabaceae</taxon>
        <taxon>Papilionoideae</taxon>
        <taxon>50 kb inversion clade</taxon>
        <taxon>genistoids sensu lato</taxon>
        <taxon>core genistoids</taxon>
        <taxon>Genisteae</taxon>
        <taxon>Lupinus</taxon>
    </lineage>
</organism>
<dbReference type="Proteomes" id="UP000447434">
    <property type="component" value="Chromosome 4"/>
</dbReference>
<dbReference type="PANTHER" id="PTHR11902:SF56">
    <property type="entry name" value="CYTOSOLIC ENOLASE 3"/>
    <property type="match status" value="1"/>
</dbReference>
<evidence type="ECO:0000256" key="6">
    <source>
        <dbReference type="SAM" id="SignalP"/>
    </source>
</evidence>
<sequence>MFFPWCLIVISILPCLQAILHNSYQEIMILPTGASRFEEALQIGSETYHHLKAVITEKYGAHDCNVGEDGGFAPNVSRQAFYVKDLLDFYSFRKFFFAIKRIV</sequence>
<evidence type="ECO:0000256" key="3">
    <source>
        <dbReference type="ARBA" id="ARBA00012058"/>
    </source>
</evidence>
<evidence type="ECO:0000256" key="5">
    <source>
        <dbReference type="ARBA" id="ARBA00023239"/>
    </source>
</evidence>
<dbReference type="AlphaFoldDB" id="A0A6A4QL62"/>
<dbReference type="Pfam" id="PF00113">
    <property type="entry name" value="Enolase_C"/>
    <property type="match status" value="1"/>
</dbReference>
<dbReference type="UniPathway" id="UPA00109">
    <property type="reaction ID" value="UER00187"/>
</dbReference>
<evidence type="ECO:0000259" key="7">
    <source>
        <dbReference type="Pfam" id="PF00113"/>
    </source>
</evidence>
<evidence type="ECO:0000313" key="9">
    <source>
        <dbReference type="Proteomes" id="UP000447434"/>
    </source>
</evidence>
<dbReference type="InterPro" id="IPR036849">
    <property type="entry name" value="Enolase-like_C_sf"/>
</dbReference>
<dbReference type="EMBL" id="WOCE01000004">
    <property type="protein sequence ID" value="KAE9614711.1"/>
    <property type="molecule type" value="Genomic_DNA"/>
</dbReference>
<keyword evidence="8" id="KW-0670">Pyruvate</keyword>
<dbReference type="GO" id="GO:0000015">
    <property type="term" value="C:phosphopyruvate hydratase complex"/>
    <property type="evidence" value="ECO:0007669"/>
    <property type="project" value="InterPro"/>
</dbReference>
<keyword evidence="4" id="KW-0324">Glycolysis</keyword>
<feature type="signal peptide" evidence="6">
    <location>
        <begin position="1"/>
        <end position="18"/>
    </location>
</feature>
<dbReference type="GO" id="GO:0004634">
    <property type="term" value="F:phosphopyruvate hydratase activity"/>
    <property type="evidence" value="ECO:0007669"/>
    <property type="project" value="UniProtKB-EC"/>
</dbReference>
<comment type="similarity">
    <text evidence="2">Belongs to the enolase family.</text>
</comment>
<dbReference type="OrthoDB" id="1739814at2759"/>
<evidence type="ECO:0000313" key="8">
    <source>
        <dbReference type="EMBL" id="KAE9614711.1"/>
    </source>
</evidence>
<dbReference type="EC" id="4.2.1.11" evidence="3"/>
<dbReference type="InterPro" id="IPR000941">
    <property type="entry name" value="Enolase"/>
</dbReference>
<keyword evidence="9" id="KW-1185">Reference proteome</keyword>
<feature type="chain" id="PRO_5025469823" description="phosphopyruvate hydratase" evidence="6">
    <location>
        <begin position="19"/>
        <end position="103"/>
    </location>
</feature>
<dbReference type="SUPFAM" id="SSF51604">
    <property type="entry name" value="Enolase C-terminal domain-like"/>
    <property type="match status" value="1"/>
</dbReference>
<name>A0A6A4QL62_LUPAL</name>
<gene>
    <name evidence="8" type="ORF">Lalb_Chr04g0247601</name>
</gene>
<accession>A0A6A4QL62</accession>
<dbReference type="GO" id="GO:0006096">
    <property type="term" value="P:glycolytic process"/>
    <property type="evidence" value="ECO:0007669"/>
    <property type="project" value="UniProtKB-UniPathway"/>
</dbReference>
<dbReference type="InterPro" id="IPR020810">
    <property type="entry name" value="Enolase_C"/>
</dbReference>
<reference evidence="9" key="1">
    <citation type="journal article" date="2020" name="Nat. Commun.">
        <title>Genome sequence of the cluster root forming white lupin.</title>
        <authorList>
            <person name="Hufnagel B."/>
            <person name="Marques A."/>
            <person name="Soriano A."/>
            <person name="Marques L."/>
            <person name="Divol F."/>
            <person name="Doumas P."/>
            <person name="Sallet E."/>
            <person name="Mancinotti D."/>
            <person name="Carrere S."/>
            <person name="Marande W."/>
            <person name="Arribat S."/>
            <person name="Keller J."/>
            <person name="Huneau C."/>
            <person name="Blein T."/>
            <person name="Aime D."/>
            <person name="Laguerre M."/>
            <person name="Taylor J."/>
            <person name="Schubert V."/>
            <person name="Nelson M."/>
            <person name="Geu-Flores F."/>
            <person name="Crespi M."/>
            <person name="Gallardo-Guerrero K."/>
            <person name="Delaux P.-M."/>
            <person name="Salse J."/>
            <person name="Berges H."/>
            <person name="Guyot R."/>
            <person name="Gouzy J."/>
            <person name="Peret B."/>
        </authorList>
    </citation>
    <scope>NUCLEOTIDE SEQUENCE [LARGE SCALE GENOMIC DNA]</scope>
    <source>
        <strain evidence="9">cv. Amiga</strain>
    </source>
</reference>
<evidence type="ECO:0000256" key="1">
    <source>
        <dbReference type="ARBA" id="ARBA00005031"/>
    </source>
</evidence>
<comment type="caution">
    <text evidence="8">The sequence shown here is derived from an EMBL/GenBank/DDBJ whole genome shotgun (WGS) entry which is preliminary data.</text>
</comment>
<keyword evidence="5" id="KW-0456">Lyase</keyword>
<dbReference type="Gene3D" id="3.20.20.120">
    <property type="entry name" value="Enolase-like C-terminal domain"/>
    <property type="match status" value="1"/>
</dbReference>